<dbReference type="AlphaFoldDB" id="A0AAW1KPF3"/>
<protein>
    <submittedName>
        <fullName evidence="1">Uncharacterized protein</fullName>
    </submittedName>
</protein>
<dbReference type="Gene3D" id="3.90.780.10">
    <property type="entry name" value="5'-Nucleotidase, C-terminal domain"/>
    <property type="match status" value="1"/>
</dbReference>
<organism evidence="1 2">
    <name type="scientific">Popillia japonica</name>
    <name type="common">Japanese beetle</name>
    <dbReference type="NCBI Taxonomy" id="7064"/>
    <lineage>
        <taxon>Eukaryota</taxon>
        <taxon>Metazoa</taxon>
        <taxon>Ecdysozoa</taxon>
        <taxon>Arthropoda</taxon>
        <taxon>Hexapoda</taxon>
        <taxon>Insecta</taxon>
        <taxon>Pterygota</taxon>
        <taxon>Neoptera</taxon>
        <taxon>Endopterygota</taxon>
        <taxon>Coleoptera</taxon>
        <taxon>Polyphaga</taxon>
        <taxon>Scarabaeiformia</taxon>
        <taxon>Scarabaeidae</taxon>
        <taxon>Rutelinae</taxon>
        <taxon>Popillia</taxon>
    </lineage>
</organism>
<evidence type="ECO:0000313" key="1">
    <source>
        <dbReference type="EMBL" id="KAK9721582.1"/>
    </source>
</evidence>
<gene>
    <name evidence="1" type="ORF">QE152_g20799</name>
</gene>
<evidence type="ECO:0000313" key="2">
    <source>
        <dbReference type="Proteomes" id="UP001458880"/>
    </source>
</evidence>
<name>A0AAW1KPF3_POPJA</name>
<sequence>MVADAFVQYVSDLYDGKFWTDSPIAIVPGTMIKSNINASSLQGQIMAEDLSNAVDDISQLITFEIQGSDLLKYVIERSDLLK</sequence>
<dbReference type="GO" id="GO:0009166">
    <property type="term" value="P:nucleotide catabolic process"/>
    <property type="evidence" value="ECO:0007669"/>
    <property type="project" value="InterPro"/>
</dbReference>
<dbReference type="EMBL" id="JASPKY010000197">
    <property type="protein sequence ID" value="KAK9721582.1"/>
    <property type="molecule type" value="Genomic_DNA"/>
</dbReference>
<proteinExistence type="predicted"/>
<dbReference type="GO" id="GO:0016787">
    <property type="term" value="F:hydrolase activity"/>
    <property type="evidence" value="ECO:0007669"/>
    <property type="project" value="InterPro"/>
</dbReference>
<accession>A0AAW1KPF3</accession>
<dbReference type="InterPro" id="IPR036907">
    <property type="entry name" value="5'-Nucleotdase_C_sf"/>
</dbReference>
<dbReference type="Proteomes" id="UP001458880">
    <property type="component" value="Unassembled WGS sequence"/>
</dbReference>
<reference evidence="1 2" key="1">
    <citation type="journal article" date="2024" name="BMC Genomics">
        <title>De novo assembly and annotation of Popillia japonica's genome with initial clues to its potential as an invasive pest.</title>
        <authorList>
            <person name="Cucini C."/>
            <person name="Boschi S."/>
            <person name="Funari R."/>
            <person name="Cardaioli E."/>
            <person name="Iannotti N."/>
            <person name="Marturano G."/>
            <person name="Paoli F."/>
            <person name="Bruttini M."/>
            <person name="Carapelli A."/>
            <person name="Frati F."/>
            <person name="Nardi F."/>
        </authorList>
    </citation>
    <scope>NUCLEOTIDE SEQUENCE [LARGE SCALE GENOMIC DNA]</scope>
    <source>
        <strain evidence="1">DMR45628</strain>
    </source>
</reference>
<keyword evidence="2" id="KW-1185">Reference proteome</keyword>
<comment type="caution">
    <text evidence="1">The sequence shown here is derived from an EMBL/GenBank/DDBJ whole genome shotgun (WGS) entry which is preliminary data.</text>
</comment>